<dbReference type="RefSeq" id="WP_344874308.1">
    <property type="nucleotide sequence ID" value="NZ_BAABAL010000007.1"/>
</dbReference>
<accession>A0ABP7RYG9</accession>
<dbReference type="EMBL" id="BAABAL010000007">
    <property type="protein sequence ID" value="GAA4004063.1"/>
    <property type="molecule type" value="Genomic_DNA"/>
</dbReference>
<keyword evidence="1" id="KW-0812">Transmembrane</keyword>
<evidence type="ECO:0000256" key="1">
    <source>
        <dbReference type="SAM" id="Phobius"/>
    </source>
</evidence>
<proteinExistence type="predicted"/>
<evidence type="ECO:0008006" key="4">
    <source>
        <dbReference type="Google" id="ProtNLM"/>
    </source>
</evidence>
<keyword evidence="1" id="KW-0472">Membrane</keyword>
<dbReference type="Proteomes" id="UP001501747">
    <property type="component" value="Unassembled WGS sequence"/>
</dbReference>
<keyword evidence="3" id="KW-1185">Reference proteome</keyword>
<organism evidence="2 3">
    <name type="scientific">Allokutzneria multivorans</name>
    <dbReference type="NCBI Taxonomy" id="1142134"/>
    <lineage>
        <taxon>Bacteria</taxon>
        <taxon>Bacillati</taxon>
        <taxon>Actinomycetota</taxon>
        <taxon>Actinomycetes</taxon>
        <taxon>Pseudonocardiales</taxon>
        <taxon>Pseudonocardiaceae</taxon>
        <taxon>Allokutzneria</taxon>
    </lineage>
</organism>
<protein>
    <recommendedName>
        <fullName evidence="4">DUF983 domain-containing protein</fullName>
    </recommendedName>
</protein>
<gene>
    <name evidence="2" type="ORF">GCM10022247_26300</name>
</gene>
<comment type="caution">
    <text evidence="2">The sequence shown here is derived from an EMBL/GenBank/DDBJ whole genome shotgun (WGS) entry which is preliminary data.</text>
</comment>
<keyword evidence="1" id="KW-1133">Transmembrane helix</keyword>
<feature type="transmembrane region" description="Helical" evidence="1">
    <location>
        <begin position="69"/>
        <end position="102"/>
    </location>
</feature>
<reference evidence="3" key="1">
    <citation type="journal article" date="2019" name="Int. J. Syst. Evol. Microbiol.">
        <title>The Global Catalogue of Microorganisms (GCM) 10K type strain sequencing project: providing services to taxonomists for standard genome sequencing and annotation.</title>
        <authorList>
            <consortium name="The Broad Institute Genomics Platform"/>
            <consortium name="The Broad Institute Genome Sequencing Center for Infectious Disease"/>
            <person name="Wu L."/>
            <person name="Ma J."/>
        </authorList>
    </citation>
    <scope>NUCLEOTIDE SEQUENCE [LARGE SCALE GENOMIC DNA]</scope>
    <source>
        <strain evidence="3">JCM 17342</strain>
    </source>
</reference>
<evidence type="ECO:0000313" key="3">
    <source>
        <dbReference type="Proteomes" id="UP001501747"/>
    </source>
</evidence>
<name>A0ABP7RYG9_9PSEU</name>
<evidence type="ECO:0000313" key="2">
    <source>
        <dbReference type="EMBL" id="GAA4004063.1"/>
    </source>
</evidence>
<sequence length="124" mass="13308">MSIMLERDQWVIVAHWASGVHEGATWLVERPEDGAAAVRRSTRCPVCAKPLAFTVRCVRATRARRSLRWAASLACLAVPVALFGLTAPVVALSLGLGGFLAYGASREMGVSLRGVDLRHAVLPT</sequence>